<dbReference type="PANTHER" id="PTHR10067">
    <property type="entry name" value="PHOSPHATIDYLSERINE DECARBOXYLASE"/>
    <property type="match status" value="1"/>
</dbReference>
<dbReference type="Pfam" id="PF12588">
    <property type="entry name" value="PSDC"/>
    <property type="match status" value="1"/>
</dbReference>
<gene>
    <name evidence="3" type="ORF">ATEIFO6365_0009042800</name>
</gene>
<evidence type="ECO:0000313" key="4">
    <source>
        <dbReference type="Proteomes" id="UP000452235"/>
    </source>
</evidence>
<dbReference type="VEuPathDB" id="FungiDB:ATEG_07805"/>
<keyword evidence="4" id="KW-1185">Reference proteome</keyword>
<feature type="region of interest" description="Disordered" evidence="1">
    <location>
        <begin position="649"/>
        <end position="677"/>
    </location>
</feature>
<dbReference type="Gene3D" id="2.160.20.80">
    <property type="entry name" value="E3 ubiquitin-protein ligase SopA"/>
    <property type="match status" value="1"/>
</dbReference>
<comment type="caution">
    <text evidence="3">The sequence shown here is derived from an EMBL/GenBank/DDBJ whole genome shotgun (WGS) entry which is preliminary data.</text>
</comment>
<dbReference type="Pfam" id="PF02666">
    <property type="entry name" value="PS_Dcarbxylase"/>
    <property type="match status" value="1"/>
</dbReference>
<organism evidence="3 4">
    <name type="scientific">Aspergillus terreus</name>
    <dbReference type="NCBI Taxonomy" id="33178"/>
    <lineage>
        <taxon>Eukaryota</taxon>
        <taxon>Fungi</taxon>
        <taxon>Dikarya</taxon>
        <taxon>Ascomycota</taxon>
        <taxon>Pezizomycotina</taxon>
        <taxon>Eurotiomycetes</taxon>
        <taxon>Eurotiomycetidae</taxon>
        <taxon>Eurotiales</taxon>
        <taxon>Aspergillaceae</taxon>
        <taxon>Aspergillus</taxon>
        <taxon>Aspergillus subgen. Circumdati</taxon>
    </lineage>
</organism>
<dbReference type="AlphaFoldDB" id="A0A5M3Z8B6"/>
<dbReference type="GO" id="GO:0005739">
    <property type="term" value="C:mitochondrion"/>
    <property type="evidence" value="ECO:0007669"/>
    <property type="project" value="TreeGrafter"/>
</dbReference>
<feature type="signal peptide" evidence="2">
    <location>
        <begin position="1"/>
        <end position="18"/>
    </location>
</feature>
<dbReference type="GO" id="GO:0004609">
    <property type="term" value="F:phosphatidylserine decarboxylase activity"/>
    <property type="evidence" value="ECO:0007669"/>
    <property type="project" value="InterPro"/>
</dbReference>
<dbReference type="PANTHER" id="PTHR10067:SF9">
    <property type="entry name" value="PHOSPHATIDYLSERINE DECARBOXYLASE FAMILY PROTEIN (AFU_ORTHOLOGUE AFUA_7G01730)"/>
    <property type="match status" value="1"/>
</dbReference>
<evidence type="ECO:0000313" key="3">
    <source>
        <dbReference type="EMBL" id="GFF19065.1"/>
    </source>
</evidence>
<sequence>MRVLTCIVAATFYVAVLCQQLHGEVWFGGHGVEGVGCVLQRQVDVLDKKHLLRGISRNISANIPEKWLVQLLQDVQQEPQALHPVLVEFQQLIENNTSIYMLFQSMFQEIGDCPYEVQNYQELLQVLNHIITRGPAWSEDLLQADRAGLSILAVIGRVKSTVSGVAAFLDPQVNAMVGKALNAWGAFLRSPASAVVLNNSSGWFSASALQHLTDTANAGISNYTFGEMFVSDSAAPYYGFRSWDDFFARSFREGIRPVASADDDNVITNACEHTPTNVVHGVKLRDQFWIKGRHYSVLDMLGHGNRAMADHFVGGTVYQGLLSALSYHRWHAPVSGRIVQAYVLDGMHYAPLVYSDGRLEELAESEYGPAMSTRAVFLIEADNPAIGLVAFLAVGLAEVSTCEMTVSKGQYVRKGDQLGMFHYGGSTHCLLFRAGVNLTGFPEMESKNSVPCTFNNLTQADTIRRSKLHAVTITTKPPSDISNISTSHTTSIIRSDISHSTLSHVSARHSVITNSMLSHVASARHLDAKDSRFEDVLSVRRSNITVSTVSGRSSITRSRVHASVVADGSSVRRSSLDNVRMASSRVKRSTLRDCDVSNCIIRRTDFKGVVLRNEVWKNGRLVGRIGASDPNETVDGPKGERVITKEAKVWMQDESESDVSDDESVQSKSDAPPPYSE</sequence>
<accession>A0A5M3Z8B6</accession>
<protein>
    <submittedName>
        <fullName evidence="3">Phosphatidylserine decarboxylase family protein</fullName>
    </submittedName>
</protein>
<dbReference type="SUPFAM" id="SSF141571">
    <property type="entry name" value="Pentapeptide repeat-like"/>
    <property type="match status" value="1"/>
</dbReference>
<dbReference type="InterPro" id="IPR022237">
    <property type="entry name" value="PsiD-like"/>
</dbReference>
<keyword evidence="2" id="KW-0732">Signal</keyword>
<dbReference type="OrthoDB" id="5973539at2759"/>
<dbReference type="InterPro" id="IPR003817">
    <property type="entry name" value="PS_Dcarbxylase"/>
</dbReference>
<feature type="compositionally biased region" description="Acidic residues" evidence="1">
    <location>
        <begin position="653"/>
        <end position="664"/>
    </location>
</feature>
<name>A0A5M3Z8B6_ASPTE</name>
<dbReference type="Proteomes" id="UP000452235">
    <property type="component" value="Unassembled WGS sequence"/>
</dbReference>
<evidence type="ECO:0000256" key="2">
    <source>
        <dbReference type="SAM" id="SignalP"/>
    </source>
</evidence>
<dbReference type="GO" id="GO:0006646">
    <property type="term" value="P:phosphatidylethanolamine biosynthetic process"/>
    <property type="evidence" value="ECO:0007669"/>
    <property type="project" value="TreeGrafter"/>
</dbReference>
<reference evidence="3 4" key="1">
    <citation type="submission" date="2020-01" db="EMBL/GenBank/DDBJ databases">
        <title>Aspergillus terreus IFO 6365 whole genome shotgun sequence.</title>
        <authorList>
            <person name="Kanamasa S."/>
            <person name="Takahashi H."/>
        </authorList>
    </citation>
    <scope>NUCLEOTIDE SEQUENCE [LARGE SCALE GENOMIC DNA]</scope>
    <source>
        <strain evidence="3 4">IFO 6365</strain>
    </source>
</reference>
<feature type="chain" id="PRO_5044017178" evidence="2">
    <location>
        <begin position="19"/>
        <end position="677"/>
    </location>
</feature>
<proteinExistence type="predicted"/>
<dbReference type="EMBL" id="BLJY01000009">
    <property type="protein sequence ID" value="GFF19065.1"/>
    <property type="molecule type" value="Genomic_DNA"/>
</dbReference>
<evidence type="ECO:0000256" key="1">
    <source>
        <dbReference type="SAM" id="MobiDB-lite"/>
    </source>
</evidence>